<evidence type="ECO:0000313" key="2">
    <source>
        <dbReference type="Proteomes" id="UP000322838"/>
    </source>
</evidence>
<name>A0A5C2H187_9CAUD</name>
<protein>
    <submittedName>
        <fullName evidence="1">Uncharacterized protein</fullName>
    </submittedName>
</protein>
<reference evidence="2" key="1">
    <citation type="submission" date="2019-07" db="EMBL/GenBank/DDBJ databases">
        <authorList>
            <person name="Cubo M.T."/>
            <person name="Espuny M.D.R."/>
            <person name="Balsanelli E."/>
        </authorList>
    </citation>
    <scope>NUCLEOTIDE SEQUENCE [LARGE SCALE GENOMIC DNA]</scope>
</reference>
<evidence type="ECO:0000313" key="1">
    <source>
        <dbReference type="EMBL" id="QEP29828.1"/>
    </source>
</evidence>
<accession>A0A5C2H187</accession>
<dbReference type="Proteomes" id="UP000322838">
    <property type="component" value="Segment"/>
</dbReference>
<proteinExistence type="predicted"/>
<sequence>MPEVSITLGKGSAITLMEHETIHITSESRGQREMSIFLCNATKQGISNVQKYLEQMKVFVPDE</sequence>
<gene>
    <name evidence="1" type="ORF">Smphiort11_030</name>
</gene>
<keyword evidence="2" id="KW-1185">Reference proteome</keyword>
<dbReference type="EMBL" id="MN228696">
    <property type="protein sequence ID" value="QEP29828.1"/>
    <property type="molecule type" value="Genomic_DNA"/>
</dbReference>
<organism evidence="1 2">
    <name type="scientific">Sinorhizobium phage ort11</name>
    <dbReference type="NCBI Taxonomy" id="2599764"/>
    <lineage>
        <taxon>Viruses</taxon>
        <taxon>Duplodnaviria</taxon>
        <taxon>Heunggongvirae</taxon>
        <taxon>Uroviricota</taxon>
        <taxon>Caudoviricetes</taxon>
        <taxon>Schitoviridae</taxon>
        <taxon>Huelvavirus</taxon>
        <taxon>Huelvavirus ort11</taxon>
    </lineage>
</organism>